<dbReference type="STRING" id="52560.SAMN04488082_10750"/>
<dbReference type="Proteomes" id="UP000198635">
    <property type="component" value="Unassembled WGS sequence"/>
</dbReference>
<reference evidence="3" key="1">
    <citation type="submission" date="2016-10" db="EMBL/GenBank/DDBJ databases">
        <authorList>
            <person name="Varghese N."/>
            <person name="Submissions S."/>
        </authorList>
    </citation>
    <scope>NUCLEOTIDE SEQUENCE [LARGE SCALE GENOMIC DNA]</scope>
    <source>
        <strain evidence="3">DSM 5918</strain>
    </source>
</reference>
<dbReference type="Pfam" id="PF01593">
    <property type="entry name" value="Amino_oxidase"/>
    <property type="match status" value="1"/>
</dbReference>
<dbReference type="SUPFAM" id="SSF51905">
    <property type="entry name" value="FAD/NAD(P)-binding domain"/>
    <property type="match status" value="1"/>
</dbReference>
<evidence type="ECO:0000313" key="2">
    <source>
        <dbReference type="EMBL" id="SFJ78722.1"/>
    </source>
</evidence>
<feature type="domain" description="Amine oxidase" evidence="1">
    <location>
        <begin position="1"/>
        <end position="77"/>
    </location>
</feature>
<name>A0A1I3U738_9BACT</name>
<evidence type="ECO:0000313" key="3">
    <source>
        <dbReference type="Proteomes" id="UP000198635"/>
    </source>
</evidence>
<sequence>MAGIVAAHLLQDSHEVTIFEKENYLGGHTHTVSVPDGPDGGTPVGTGFIVFNEATYPLFIRFLEELEVPSREAQMSFGFH</sequence>
<keyword evidence="3" id="KW-1185">Reference proteome</keyword>
<dbReference type="InterPro" id="IPR050464">
    <property type="entry name" value="Zeta_carotene_desat/Oxidored"/>
</dbReference>
<dbReference type="PANTHER" id="PTHR42923:SF17">
    <property type="entry name" value="AMINE OXIDASE DOMAIN-CONTAINING PROTEIN"/>
    <property type="match status" value="1"/>
</dbReference>
<dbReference type="InterPro" id="IPR036188">
    <property type="entry name" value="FAD/NAD-bd_sf"/>
</dbReference>
<dbReference type="InterPro" id="IPR002937">
    <property type="entry name" value="Amino_oxidase"/>
</dbReference>
<proteinExistence type="predicted"/>
<dbReference type="AlphaFoldDB" id="A0A1I3U738"/>
<organism evidence="2 3">
    <name type="scientific">Desulfomicrobium apsheronum</name>
    <dbReference type="NCBI Taxonomy" id="52560"/>
    <lineage>
        <taxon>Bacteria</taxon>
        <taxon>Pseudomonadati</taxon>
        <taxon>Thermodesulfobacteriota</taxon>
        <taxon>Desulfovibrionia</taxon>
        <taxon>Desulfovibrionales</taxon>
        <taxon>Desulfomicrobiaceae</taxon>
        <taxon>Desulfomicrobium</taxon>
    </lineage>
</organism>
<dbReference type="PANTHER" id="PTHR42923">
    <property type="entry name" value="PROTOPORPHYRINOGEN OXIDASE"/>
    <property type="match status" value="1"/>
</dbReference>
<protein>
    <submittedName>
        <fullName evidence="2">NAD(P)-binding Rossmann-like domain-containing protein</fullName>
    </submittedName>
</protein>
<dbReference type="Gene3D" id="3.50.50.60">
    <property type="entry name" value="FAD/NAD(P)-binding domain"/>
    <property type="match status" value="1"/>
</dbReference>
<dbReference type="GO" id="GO:0016491">
    <property type="term" value="F:oxidoreductase activity"/>
    <property type="evidence" value="ECO:0007669"/>
    <property type="project" value="InterPro"/>
</dbReference>
<evidence type="ECO:0000259" key="1">
    <source>
        <dbReference type="Pfam" id="PF01593"/>
    </source>
</evidence>
<dbReference type="EMBL" id="FORX01000007">
    <property type="protein sequence ID" value="SFJ78722.1"/>
    <property type="molecule type" value="Genomic_DNA"/>
</dbReference>
<gene>
    <name evidence="2" type="ORF">SAMN04488082_10750</name>
</gene>
<accession>A0A1I3U738</accession>